<evidence type="ECO:0000313" key="8">
    <source>
        <dbReference type="EMBL" id="NKZ00123.1"/>
    </source>
</evidence>
<dbReference type="GO" id="GO:0071949">
    <property type="term" value="F:FAD binding"/>
    <property type="evidence" value="ECO:0007669"/>
    <property type="project" value="InterPro"/>
</dbReference>
<dbReference type="PROSITE" id="PS51387">
    <property type="entry name" value="FAD_PCMH"/>
    <property type="match status" value="1"/>
</dbReference>
<dbReference type="Pfam" id="PF08031">
    <property type="entry name" value="BBE"/>
    <property type="match status" value="1"/>
</dbReference>
<name>A0A7X6MF67_9ACTN</name>
<dbReference type="InterPro" id="IPR016166">
    <property type="entry name" value="FAD-bd_PCMH"/>
</dbReference>
<dbReference type="GO" id="GO:0016491">
    <property type="term" value="F:oxidoreductase activity"/>
    <property type="evidence" value="ECO:0007669"/>
    <property type="project" value="UniProtKB-KW"/>
</dbReference>
<dbReference type="EMBL" id="JAAXPG010000021">
    <property type="protein sequence ID" value="NKZ00123.1"/>
    <property type="molecule type" value="Genomic_DNA"/>
</dbReference>
<dbReference type="Pfam" id="PF01565">
    <property type="entry name" value="FAD_binding_4"/>
    <property type="match status" value="1"/>
</dbReference>
<evidence type="ECO:0000256" key="4">
    <source>
        <dbReference type="ARBA" id="ARBA00022827"/>
    </source>
</evidence>
<gene>
    <name evidence="8" type="ORF">HGB44_20975</name>
</gene>
<dbReference type="Gene3D" id="3.40.462.20">
    <property type="match status" value="1"/>
</dbReference>
<dbReference type="AlphaFoldDB" id="A0A7X6MF67"/>
<evidence type="ECO:0000256" key="5">
    <source>
        <dbReference type="ARBA" id="ARBA00023002"/>
    </source>
</evidence>
<dbReference type="Gene3D" id="3.30.43.10">
    <property type="entry name" value="Uridine Diphospho-n-acetylenolpyruvylglucosamine Reductase, domain 2"/>
    <property type="match status" value="1"/>
</dbReference>
<feature type="domain" description="FAD-binding PCMH-type" evidence="7">
    <location>
        <begin position="50"/>
        <end position="219"/>
    </location>
</feature>
<sequence>MADMDETTSAKNTTSDTDMLEDLTGRVSGPVHAPGTDAYDGARTGMQLLDRHRPDAVVEAVGAQDVRAAVAWASERGLRVSAQLTGHGLGAGMVGGVLVATHRLNGVRVDPEQGTAWVEAGATWRMVVEAAAGHGLAPLSGSSPEVGAVSYALGGGVGLLARRYGFAADHVRRVDLVTADGRLRQITEVSDPDLFWAVRGGGAGAFGVVTGMEIDLFPVPRIYGGSLLLDAGAEPGALETWRRWAETVPEEMTSGASLMVYPDMAGVPEPMRGRQVAQVSVAWSGPVEEGAKVVEPLRSAAPVLADTLRELPYGESGAVFDEHHDQAGFRGRSVLVDRLDGEALAELARMTGEAPFFCVVWLRHLGGALAREPRVANAVGHRGAAYALTVLTFAEAEDTEGMRDLRERAAALFEPHTVGRSFTLGFGPMDEAEVREAFDERDHARLARVKAEYDPRAVFHSNRPIPPGGW</sequence>
<evidence type="ECO:0000256" key="6">
    <source>
        <dbReference type="SAM" id="MobiDB-lite"/>
    </source>
</evidence>
<evidence type="ECO:0000313" key="9">
    <source>
        <dbReference type="Proteomes" id="UP000553209"/>
    </source>
</evidence>
<comment type="cofactor">
    <cofactor evidence="1">
        <name>FAD</name>
        <dbReference type="ChEBI" id="CHEBI:57692"/>
    </cofactor>
</comment>
<comment type="similarity">
    <text evidence="2">Belongs to the oxygen-dependent FAD-linked oxidoreductase family.</text>
</comment>
<dbReference type="InterPro" id="IPR006094">
    <property type="entry name" value="Oxid_FAD_bind_N"/>
</dbReference>
<dbReference type="Gene3D" id="3.30.465.10">
    <property type="match status" value="1"/>
</dbReference>
<evidence type="ECO:0000256" key="1">
    <source>
        <dbReference type="ARBA" id="ARBA00001974"/>
    </source>
</evidence>
<dbReference type="Proteomes" id="UP000553209">
    <property type="component" value="Unassembled WGS sequence"/>
</dbReference>
<dbReference type="InterPro" id="IPR050416">
    <property type="entry name" value="FAD-linked_Oxidoreductase"/>
</dbReference>
<organism evidence="8 9">
    <name type="scientific">Nocardiopsis alborubida</name>
    <dbReference type="NCBI Taxonomy" id="146802"/>
    <lineage>
        <taxon>Bacteria</taxon>
        <taxon>Bacillati</taxon>
        <taxon>Actinomycetota</taxon>
        <taxon>Actinomycetes</taxon>
        <taxon>Streptosporangiales</taxon>
        <taxon>Nocardiopsidaceae</taxon>
        <taxon>Nocardiopsis</taxon>
    </lineage>
</organism>
<feature type="region of interest" description="Disordered" evidence="6">
    <location>
        <begin position="1"/>
        <end position="40"/>
    </location>
</feature>
<keyword evidence="9" id="KW-1185">Reference proteome</keyword>
<feature type="compositionally biased region" description="Polar residues" evidence="6">
    <location>
        <begin position="7"/>
        <end position="17"/>
    </location>
</feature>
<dbReference type="InterPro" id="IPR016169">
    <property type="entry name" value="FAD-bd_PCMH_sub2"/>
</dbReference>
<keyword evidence="4" id="KW-0274">FAD</keyword>
<protein>
    <submittedName>
        <fullName evidence="8">FAD-binding oxidoreductase</fullName>
    </submittedName>
</protein>
<proteinExistence type="inferred from homology"/>
<evidence type="ECO:0000256" key="2">
    <source>
        <dbReference type="ARBA" id="ARBA00005466"/>
    </source>
</evidence>
<dbReference type="InterPro" id="IPR012951">
    <property type="entry name" value="BBE"/>
</dbReference>
<reference evidence="8 9" key="1">
    <citation type="submission" date="2020-04" db="EMBL/GenBank/DDBJ databases">
        <title>MicrobeNet Type strains.</title>
        <authorList>
            <person name="Nicholson A.C."/>
        </authorList>
    </citation>
    <scope>NUCLEOTIDE SEQUENCE [LARGE SCALE GENOMIC DNA]</scope>
    <source>
        <strain evidence="8 9">ATCC 23612</strain>
    </source>
</reference>
<evidence type="ECO:0000256" key="3">
    <source>
        <dbReference type="ARBA" id="ARBA00022630"/>
    </source>
</evidence>
<keyword evidence="5" id="KW-0560">Oxidoreductase</keyword>
<dbReference type="InterPro" id="IPR036318">
    <property type="entry name" value="FAD-bd_PCMH-like_sf"/>
</dbReference>
<dbReference type="PANTHER" id="PTHR42973:SF39">
    <property type="entry name" value="FAD-BINDING PCMH-TYPE DOMAIN-CONTAINING PROTEIN"/>
    <property type="match status" value="1"/>
</dbReference>
<keyword evidence="3" id="KW-0285">Flavoprotein</keyword>
<evidence type="ECO:0000259" key="7">
    <source>
        <dbReference type="PROSITE" id="PS51387"/>
    </source>
</evidence>
<dbReference type="PANTHER" id="PTHR42973">
    <property type="entry name" value="BINDING OXIDOREDUCTASE, PUTATIVE (AFU_ORTHOLOGUE AFUA_1G17690)-RELATED"/>
    <property type="match status" value="1"/>
</dbReference>
<comment type="caution">
    <text evidence="8">The sequence shown here is derived from an EMBL/GenBank/DDBJ whole genome shotgun (WGS) entry which is preliminary data.</text>
</comment>
<accession>A0A7X6MF67</accession>
<dbReference type="InterPro" id="IPR016167">
    <property type="entry name" value="FAD-bd_PCMH_sub1"/>
</dbReference>
<dbReference type="SUPFAM" id="SSF56176">
    <property type="entry name" value="FAD-binding/transporter-associated domain-like"/>
    <property type="match status" value="1"/>
</dbReference>